<evidence type="ECO:0000256" key="9">
    <source>
        <dbReference type="ARBA" id="ARBA00023242"/>
    </source>
</evidence>
<feature type="region of interest" description="Disordered" evidence="13">
    <location>
        <begin position="41"/>
        <end position="60"/>
    </location>
</feature>
<dbReference type="PROSITE" id="PS00299">
    <property type="entry name" value="UBIQUITIN_1"/>
    <property type="match status" value="1"/>
</dbReference>
<evidence type="ECO:0000256" key="4">
    <source>
        <dbReference type="ARBA" id="ARBA00008373"/>
    </source>
</evidence>
<dbReference type="InterPro" id="IPR000626">
    <property type="entry name" value="Ubiquitin-like_dom"/>
</dbReference>
<evidence type="ECO:0000256" key="3">
    <source>
        <dbReference type="ARBA" id="ARBA00004496"/>
    </source>
</evidence>
<keyword evidence="10" id="KW-0687">Ribonucleoprotein</keyword>
<evidence type="ECO:0000256" key="10">
    <source>
        <dbReference type="ARBA" id="ARBA00023274"/>
    </source>
</evidence>
<dbReference type="FunFam" id="3.10.20.90:FF:000160">
    <property type="entry name" value="Polyubiquitin-C"/>
    <property type="match status" value="1"/>
</dbReference>
<dbReference type="Pfam" id="PF20644">
    <property type="entry name" value="Rrn7_cyclin_N"/>
    <property type="match status" value="1"/>
</dbReference>
<feature type="domain" description="Ubiquitin-like" evidence="14">
    <location>
        <begin position="504"/>
        <end position="560"/>
    </location>
</feature>
<dbReference type="Pfam" id="PF20645">
    <property type="entry name" value="Rrn7_cyclin_C"/>
    <property type="match status" value="1"/>
</dbReference>
<evidence type="ECO:0000256" key="2">
    <source>
        <dbReference type="ARBA" id="ARBA00004123"/>
    </source>
</evidence>
<evidence type="ECO:0000256" key="12">
    <source>
        <dbReference type="ARBA" id="ARBA00045962"/>
    </source>
</evidence>
<dbReference type="GO" id="GO:1990904">
    <property type="term" value="C:ribonucleoprotein complex"/>
    <property type="evidence" value="ECO:0007669"/>
    <property type="project" value="UniProtKB-KW"/>
</dbReference>
<dbReference type="Gene3D" id="4.10.1060.50">
    <property type="match status" value="1"/>
</dbReference>
<dbReference type="InterPro" id="IPR001975">
    <property type="entry name" value="Ribosomal_eL40_dom"/>
</dbReference>
<evidence type="ECO:0000256" key="11">
    <source>
        <dbReference type="ARBA" id="ARBA00035124"/>
    </source>
</evidence>
<dbReference type="FunFam" id="4.10.1060.50:FF:000001">
    <property type="entry name" value="ubiquitin-60S ribosomal protein L40"/>
    <property type="match status" value="1"/>
</dbReference>
<organism evidence="15 16">
    <name type="scientific">Penicillium oxalicum (strain 114-2 / CGMCC 5302)</name>
    <name type="common">Penicillium decumbens</name>
    <dbReference type="NCBI Taxonomy" id="933388"/>
    <lineage>
        <taxon>Eukaryota</taxon>
        <taxon>Fungi</taxon>
        <taxon>Dikarya</taxon>
        <taxon>Ascomycota</taxon>
        <taxon>Pezizomycotina</taxon>
        <taxon>Eurotiomycetes</taxon>
        <taxon>Eurotiomycetidae</taxon>
        <taxon>Eurotiales</taxon>
        <taxon>Aspergillaceae</taxon>
        <taxon>Penicillium</taxon>
    </lineage>
</organism>
<evidence type="ECO:0000256" key="6">
    <source>
        <dbReference type="ARBA" id="ARBA00022490"/>
    </source>
</evidence>
<dbReference type="PRINTS" id="PR00348">
    <property type="entry name" value="UBIQUITIN"/>
</dbReference>
<dbReference type="PhylomeDB" id="S7ZCC4"/>
<dbReference type="eggNOG" id="KOG0003">
    <property type="taxonomic scope" value="Eukaryota"/>
</dbReference>
<dbReference type="InterPro" id="IPR048538">
    <property type="entry name" value="Rrn7_cyclin_C"/>
</dbReference>
<evidence type="ECO:0000256" key="7">
    <source>
        <dbReference type="ARBA" id="ARBA00022499"/>
    </source>
</evidence>
<comment type="similarity">
    <text evidence="5">In the C-terminal section; belongs to the eukaryotic ribosomal protein eL40 family.</text>
</comment>
<accession>S7ZCC4</accession>
<dbReference type="PANTHER" id="PTHR10666">
    <property type="entry name" value="UBIQUITIN"/>
    <property type="match status" value="1"/>
</dbReference>
<dbReference type="Gene3D" id="3.10.20.90">
    <property type="entry name" value="Phosphatidylinositol 3-kinase Catalytic Subunit, Chain A, domain 1"/>
    <property type="match status" value="1"/>
</dbReference>
<protein>
    <recommendedName>
        <fullName evidence="14">Ubiquitin-like domain-containing protein</fullName>
    </recommendedName>
</protein>
<reference evidence="15 16" key="1">
    <citation type="journal article" date="2013" name="PLoS ONE">
        <title>Genomic and secretomic analyses reveal unique features of the lignocellulolytic enzyme system of Penicillium decumbens.</title>
        <authorList>
            <person name="Liu G."/>
            <person name="Zhang L."/>
            <person name="Wei X."/>
            <person name="Zou G."/>
            <person name="Qin Y."/>
            <person name="Ma L."/>
            <person name="Li J."/>
            <person name="Zheng H."/>
            <person name="Wang S."/>
            <person name="Wang C."/>
            <person name="Xun L."/>
            <person name="Zhao G.-P."/>
            <person name="Zhou Z."/>
            <person name="Qu Y."/>
        </authorList>
    </citation>
    <scope>NUCLEOTIDE SEQUENCE [LARGE SCALE GENOMIC DNA]</scope>
    <source>
        <strain evidence="16">114-2 / CGMCC 5302</strain>
    </source>
</reference>
<dbReference type="OrthoDB" id="428577at2759"/>
<keyword evidence="16" id="KW-1185">Reference proteome</keyword>
<dbReference type="Proteomes" id="UP000019376">
    <property type="component" value="Unassembled WGS sequence"/>
</dbReference>
<evidence type="ECO:0000256" key="5">
    <source>
        <dbReference type="ARBA" id="ARBA00010570"/>
    </source>
</evidence>
<dbReference type="SUPFAM" id="SSF57829">
    <property type="entry name" value="Zn-binding ribosomal proteins"/>
    <property type="match status" value="1"/>
</dbReference>
<dbReference type="STRING" id="933388.S7ZCC4"/>
<dbReference type="GO" id="GO:0005737">
    <property type="term" value="C:cytoplasm"/>
    <property type="evidence" value="ECO:0007669"/>
    <property type="project" value="UniProtKB-SubCell"/>
</dbReference>
<dbReference type="Pfam" id="PF00240">
    <property type="entry name" value="ubiquitin"/>
    <property type="match status" value="1"/>
</dbReference>
<dbReference type="GO" id="GO:0005634">
    <property type="term" value="C:nucleus"/>
    <property type="evidence" value="ECO:0007669"/>
    <property type="project" value="UniProtKB-SubCell"/>
</dbReference>
<comment type="subcellular location">
    <subcellularLocation>
        <location evidence="3">Cytoplasm</location>
    </subcellularLocation>
    <subcellularLocation>
        <location evidence="2">Nucleus</location>
    </subcellularLocation>
</comment>
<feature type="compositionally biased region" description="Polar residues" evidence="13">
    <location>
        <begin position="490"/>
        <end position="507"/>
    </location>
</feature>
<comment type="function">
    <text evidence="1">Component of the 60S subunit of the ribosome.</text>
</comment>
<dbReference type="InterPro" id="IPR019954">
    <property type="entry name" value="Ubiquitin_CS"/>
</dbReference>
<dbReference type="InterPro" id="IPR029071">
    <property type="entry name" value="Ubiquitin-like_domsf"/>
</dbReference>
<dbReference type="GO" id="GO:0003735">
    <property type="term" value="F:structural constituent of ribosome"/>
    <property type="evidence" value="ECO:0007669"/>
    <property type="project" value="InterPro"/>
</dbReference>
<dbReference type="PROSITE" id="PS50053">
    <property type="entry name" value="UBIQUITIN_2"/>
    <property type="match status" value="1"/>
</dbReference>
<feature type="region of interest" description="Disordered" evidence="13">
    <location>
        <begin position="482"/>
        <end position="507"/>
    </location>
</feature>
<name>S7ZCC4_PENO1</name>
<proteinExistence type="inferred from homology"/>
<dbReference type="InterPro" id="IPR011332">
    <property type="entry name" value="Ribosomal_zn-bd"/>
</dbReference>
<dbReference type="InterPro" id="IPR019956">
    <property type="entry name" value="Ubiquitin_dom"/>
</dbReference>
<comment type="function">
    <text evidence="12">Component of the ribosome, a large ribonucleoprotein complex responsible for the synthesis of proteins in the cell. The small ribosomal subunit (SSU) binds messenger RNAs (mRNAs) and translates the encoded message by selecting cognate aminoacyl-transfer RNA (tRNA) molecules. The large subunit (LSU) contains the ribosomal catalytic site termed the peptidyl transferase center (PTC), which catalyzes the formation of peptide bonds, thereby polymerizing the amino acids delivered by tRNAs into a polypeptide chain. The nascent polypeptides leave the ribosome through a tunnel in the LSU and interact with protein factors that function in enzymatic processing, targeting, and the membrane insertion of nascent chains at the exit of the ribosomal tunnel. eL40 is essential for translation of a subset of cellular transcripts, including stress response transcripts, such as DDR2.</text>
</comment>
<evidence type="ECO:0000313" key="16">
    <source>
        <dbReference type="Proteomes" id="UP000019376"/>
    </source>
</evidence>
<comment type="similarity">
    <text evidence="4">In the N-terminal section; belongs to the ubiquitin family.</text>
</comment>
<dbReference type="EMBL" id="KB644410">
    <property type="protein sequence ID" value="EPS27904.1"/>
    <property type="molecule type" value="Genomic_DNA"/>
</dbReference>
<evidence type="ECO:0000256" key="1">
    <source>
        <dbReference type="ARBA" id="ARBA00002241"/>
    </source>
</evidence>
<comment type="subunit">
    <text evidence="11">Part of the 60S ribosomal subunit.</text>
</comment>
<keyword evidence="8" id="KW-0689">Ribosomal protein</keyword>
<evidence type="ECO:0000256" key="13">
    <source>
        <dbReference type="SAM" id="MobiDB-lite"/>
    </source>
</evidence>
<dbReference type="Pfam" id="PF01020">
    <property type="entry name" value="Ribosomal_L40e"/>
    <property type="match status" value="1"/>
</dbReference>
<sequence length="667" mass="75548">MASQSNSRNVTYTSQVLVRDLWALRLQDFVLRINATTDDEEDEDRELFSSQPETDSSDDLGFKSNSGRYLAWPRLLDSLGLCYLAAILMRLPVSVSDLHRLVIRQDIPYMRAVRSIPLEMRDKLPPELLARLEVHRLPRLETLHRAVVDLALQYQKRFEITVPPLNSSTLLYRHLRRLALPIDIYESVQFLKTLVGFSYAFNIGGSRAKLKRALDLPEVQLMALIVIATKLIFPFDDLTRCPATTKEPATQIMDWARWARAQADFAYHEQSHGKIANEGAIQLTDKDVLTMAPSELDDYMDWYESNWLDASRSTNPVADMFPTSRTIEAPALPQAVAPSTVATGANPEEALDSLLKTVMQGLKTNVPDPELEEDGRRPGSWYWRYRWEAQLPDTAKQFYEIAAELAAVSLPTLLRAVAITEYRIAKTIEDKRRAEYFSQAFDSDVDAHADDDSLDGMDNLDEQLTGLAVNRPTLAKREIIKLSLPPPPGTQRTTADTNENSQPTLTGKTITLDVESSDTIDNVKTKIQDKEGIPPDQQRLIFAGKQLEDGRTLSDYNIQKVRTPDRSLESDDDMERNTMTLEITPDPLQMVYGRLTTDSIFQESTLHLVLRLRGGIIEPSLKALASKYNCEKAICRKCYARLPPRATNCRKKKCGHTNQLRPKKKLK</sequence>
<evidence type="ECO:0000313" key="15">
    <source>
        <dbReference type="EMBL" id="EPS27904.1"/>
    </source>
</evidence>
<dbReference type="InterPro" id="IPR038587">
    <property type="entry name" value="Ribosomal_eL40_sf"/>
</dbReference>
<dbReference type="HOGENOM" id="CLU_016553_1_0_1"/>
<dbReference type="SMART" id="SM01377">
    <property type="entry name" value="Ribosomal_L40e"/>
    <property type="match status" value="1"/>
</dbReference>
<dbReference type="InterPro" id="IPR048540">
    <property type="entry name" value="Rrn7_cyclin_N"/>
</dbReference>
<evidence type="ECO:0000259" key="14">
    <source>
        <dbReference type="PROSITE" id="PS50053"/>
    </source>
</evidence>
<gene>
    <name evidence="15" type="ORF">PDE_02848</name>
</gene>
<dbReference type="GO" id="GO:0006412">
    <property type="term" value="P:translation"/>
    <property type="evidence" value="ECO:0007669"/>
    <property type="project" value="InterPro"/>
</dbReference>
<dbReference type="GO" id="GO:0005840">
    <property type="term" value="C:ribosome"/>
    <property type="evidence" value="ECO:0007669"/>
    <property type="project" value="UniProtKB-KW"/>
</dbReference>
<dbReference type="InterPro" id="IPR050158">
    <property type="entry name" value="Ubiquitin_ubiquitin-like"/>
</dbReference>
<keyword evidence="9" id="KW-0539">Nucleus</keyword>
<dbReference type="SMART" id="SM00213">
    <property type="entry name" value="UBQ"/>
    <property type="match status" value="1"/>
</dbReference>
<dbReference type="SUPFAM" id="SSF54236">
    <property type="entry name" value="Ubiquitin-like"/>
    <property type="match status" value="1"/>
</dbReference>
<keyword evidence="6" id="KW-0963">Cytoplasm</keyword>
<keyword evidence="7" id="KW-1017">Isopeptide bond</keyword>
<dbReference type="AlphaFoldDB" id="S7ZCC4"/>
<evidence type="ECO:0000256" key="8">
    <source>
        <dbReference type="ARBA" id="ARBA00022980"/>
    </source>
</evidence>